<comment type="similarity">
    <text evidence="1">Belongs to the membrane fusion protein (MFP) (TC 8.A.1) family.</text>
</comment>
<dbReference type="Pfam" id="PF25917">
    <property type="entry name" value="BSH_RND"/>
    <property type="match status" value="1"/>
</dbReference>
<dbReference type="EMBL" id="CP014136">
    <property type="protein sequence ID" value="ATA19618.1"/>
    <property type="molecule type" value="Genomic_DNA"/>
</dbReference>
<name>A0A250B066_9GAMM</name>
<dbReference type="KEGG" id="gqu:AWC35_09835"/>
<dbReference type="InterPro" id="IPR050739">
    <property type="entry name" value="MFP"/>
</dbReference>
<dbReference type="InterPro" id="IPR058625">
    <property type="entry name" value="MdtA-like_BSH"/>
</dbReference>
<dbReference type="PANTHER" id="PTHR30386:SF24">
    <property type="entry name" value="MULTIDRUG RESISTANCE EFFLUX PUMP"/>
    <property type="match status" value="1"/>
</dbReference>
<dbReference type="Gene3D" id="2.40.30.170">
    <property type="match status" value="1"/>
</dbReference>
<dbReference type="RefSeq" id="WP_095846225.1">
    <property type="nucleotide sequence ID" value="NZ_CP014136.1"/>
</dbReference>
<accession>A0A250B066</accession>
<dbReference type="PANTHER" id="PTHR30386">
    <property type="entry name" value="MEMBRANE FUSION SUBUNIT OF EMRAB-TOLC MULTIDRUG EFFLUX PUMP"/>
    <property type="match status" value="1"/>
</dbReference>
<dbReference type="Gene3D" id="2.40.50.100">
    <property type="match status" value="1"/>
</dbReference>
<dbReference type="SUPFAM" id="SSF111369">
    <property type="entry name" value="HlyD-like secretion proteins"/>
    <property type="match status" value="2"/>
</dbReference>
<dbReference type="Gene3D" id="1.10.287.470">
    <property type="entry name" value="Helix hairpin bin"/>
    <property type="match status" value="1"/>
</dbReference>
<evidence type="ECO:0000256" key="1">
    <source>
        <dbReference type="ARBA" id="ARBA00009477"/>
    </source>
</evidence>
<keyword evidence="2" id="KW-0812">Transmembrane</keyword>
<evidence type="ECO:0000256" key="2">
    <source>
        <dbReference type="SAM" id="Phobius"/>
    </source>
</evidence>
<evidence type="ECO:0000259" key="3">
    <source>
        <dbReference type="Pfam" id="PF25917"/>
    </source>
</evidence>
<dbReference type="AlphaFoldDB" id="A0A250B066"/>
<gene>
    <name evidence="4" type="ORF">AWC35_09835</name>
</gene>
<dbReference type="Proteomes" id="UP000217182">
    <property type="component" value="Chromosome"/>
</dbReference>
<sequence length="336" mass="35493">MTKKYHLQIIIAIVAVAVVATAFWLLNRPEASADAQSTDDAYVQADLTVIAPQVSGVITTVSVDDNQQVQAGAPLFHIDDRELAVAVSNAQAAVASFQAQLDRQQSVIAQARAAVGASGANLKLAERNRQRFANLARDGSGTVQAQQQAEAEWAVQRAAYEHDQAGLRAAEQQVAVLHAEWEKARAAKADADLKLSYASVAAPVAGIVAQRHVRVGGYVHSGEPQLTLVPLDNIYIEANFRETQLARVQVGQPVDITVDALPGVRLKGHVASLGAASGASFSLVPPHNATGNFTKIVQRLPIRIRLEGGQPAAQQLRVGMSVTPTVHVAGTGAKSV</sequence>
<keyword evidence="2" id="KW-1133">Transmembrane helix</keyword>
<proteinExistence type="inferred from homology"/>
<dbReference type="OrthoDB" id="9811754at2"/>
<organism evidence="4 5">
    <name type="scientific">Gibbsiella quercinecans</name>
    <dbReference type="NCBI Taxonomy" id="929813"/>
    <lineage>
        <taxon>Bacteria</taxon>
        <taxon>Pseudomonadati</taxon>
        <taxon>Pseudomonadota</taxon>
        <taxon>Gammaproteobacteria</taxon>
        <taxon>Enterobacterales</taxon>
        <taxon>Yersiniaceae</taxon>
        <taxon>Gibbsiella</taxon>
    </lineage>
</organism>
<dbReference type="GO" id="GO:0055085">
    <property type="term" value="P:transmembrane transport"/>
    <property type="evidence" value="ECO:0007669"/>
    <property type="project" value="InterPro"/>
</dbReference>
<feature type="transmembrane region" description="Helical" evidence="2">
    <location>
        <begin position="7"/>
        <end position="26"/>
    </location>
</feature>
<feature type="domain" description="Multidrug resistance protein MdtA-like barrel-sandwich hybrid" evidence="3">
    <location>
        <begin position="50"/>
        <end position="228"/>
    </location>
</feature>
<evidence type="ECO:0000313" key="5">
    <source>
        <dbReference type="Proteomes" id="UP000217182"/>
    </source>
</evidence>
<evidence type="ECO:0000313" key="4">
    <source>
        <dbReference type="EMBL" id="ATA19618.1"/>
    </source>
</evidence>
<reference evidence="4 5" key="1">
    <citation type="submission" date="2016-01" db="EMBL/GenBank/DDBJ databases">
        <authorList>
            <person name="Oliw E.H."/>
        </authorList>
    </citation>
    <scope>NUCLEOTIDE SEQUENCE [LARGE SCALE GENOMIC DNA]</scope>
    <source>
        <strain evidence="4 5">FRB97</strain>
    </source>
</reference>
<protein>
    <submittedName>
        <fullName evidence="4">Efflux transporter periplasmic adaptor subunit</fullName>
    </submittedName>
</protein>
<keyword evidence="2" id="KW-0472">Membrane</keyword>
<keyword evidence="5" id="KW-1185">Reference proteome</keyword>